<feature type="domain" description="Cyclic nucleotide-binding" evidence="4">
    <location>
        <begin position="27"/>
        <end position="133"/>
    </location>
</feature>
<keyword evidence="1" id="KW-0805">Transcription regulation</keyword>
<dbReference type="AlphaFoldDB" id="A0A4R2GIZ0"/>
<dbReference type="SUPFAM" id="SSF46785">
    <property type="entry name" value="Winged helix' DNA-binding domain"/>
    <property type="match status" value="1"/>
</dbReference>
<dbReference type="SUPFAM" id="SSF51206">
    <property type="entry name" value="cAMP-binding domain-like"/>
    <property type="match status" value="1"/>
</dbReference>
<dbReference type="CDD" id="cd00038">
    <property type="entry name" value="CAP_ED"/>
    <property type="match status" value="1"/>
</dbReference>
<gene>
    <name evidence="6" type="ORF">EV666_12118</name>
</gene>
<dbReference type="Pfam" id="PF13545">
    <property type="entry name" value="HTH_Crp_2"/>
    <property type="match status" value="1"/>
</dbReference>
<dbReference type="Gene3D" id="1.10.10.10">
    <property type="entry name" value="Winged helix-like DNA-binding domain superfamily/Winged helix DNA-binding domain"/>
    <property type="match status" value="1"/>
</dbReference>
<dbReference type="Proteomes" id="UP000294881">
    <property type="component" value="Unassembled WGS sequence"/>
</dbReference>
<accession>A0A4R2GIZ0</accession>
<dbReference type="InterPro" id="IPR036388">
    <property type="entry name" value="WH-like_DNA-bd_sf"/>
</dbReference>
<dbReference type="PANTHER" id="PTHR24567:SF28">
    <property type="entry name" value="LISTERIOLYSIN REGULATORY PROTEIN"/>
    <property type="match status" value="1"/>
</dbReference>
<keyword evidence="3" id="KW-0804">Transcription</keyword>
<evidence type="ECO:0000313" key="7">
    <source>
        <dbReference type="Proteomes" id="UP000294881"/>
    </source>
</evidence>
<dbReference type="InterPro" id="IPR018490">
    <property type="entry name" value="cNMP-bd_dom_sf"/>
</dbReference>
<dbReference type="InterPro" id="IPR050397">
    <property type="entry name" value="Env_Response_Regulators"/>
</dbReference>
<dbReference type="SMART" id="SM00419">
    <property type="entry name" value="HTH_CRP"/>
    <property type="match status" value="1"/>
</dbReference>
<dbReference type="InterPro" id="IPR012318">
    <property type="entry name" value="HTH_CRP"/>
</dbReference>
<dbReference type="Gene3D" id="2.60.120.10">
    <property type="entry name" value="Jelly Rolls"/>
    <property type="match status" value="1"/>
</dbReference>
<dbReference type="EMBL" id="SLWL01000021">
    <property type="protein sequence ID" value="TCO08655.1"/>
    <property type="molecule type" value="Genomic_DNA"/>
</dbReference>
<dbReference type="GO" id="GO:0003677">
    <property type="term" value="F:DNA binding"/>
    <property type="evidence" value="ECO:0007669"/>
    <property type="project" value="UniProtKB-KW"/>
</dbReference>
<reference evidence="6 7" key="1">
    <citation type="submission" date="2019-03" db="EMBL/GenBank/DDBJ databases">
        <title>Genomic Encyclopedia of Type Strains, Phase IV (KMG-IV): sequencing the most valuable type-strain genomes for metagenomic binning, comparative biology and taxonomic classification.</title>
        <authorList>
            <person name="Goeker M."/>
        </authorList>
    </citation>
    <scope>NUCLEOTIDE SEQUENCE [LARGE SCALE GENOMIC DNA]</scope>
    <source>
        <strain evidence="6 7">DSM 22958</strain>
    </source>
</reference>
<dbReference type="InterPro" id="IPR014710">
    <property type="entry name" value="RmlC-like_jellyroll"/>
</dbReference>
<keyword evidence="2" id="KW-0238">DNA-binding</keyword>
<feature type="domain" description="HTH crp-type" evidence="5">
    <location>
        <begin position="161"/>
        <end position="234"/>
    </location>
</feature>
<dbReference type="Pfam" id="PF00027">
    <property type="entry name" value="cNMP_binding"/>
    <property type="match status" value="1"/>
</dbReference>
<evidence type="ECO:0000256" key="2">
    <source>
        <dbReference type="ARBA" id="ARBA00023125"/>
    </source>
</evidence>
<dbReference type="PROSITE" id="PS50042">
    <property type="entry name" value="CNMP_BINDING_3"/>
    <property type="match status" value="1"/>
</dbReference>
<evidence type="ECO:0000259" key="5">
    <source>
        <dbReference type="PROSITE" id="PS51063"/>
    </source>
</evidence>
<dbReference type="GO" id="GO:0005829">
    <property type="term" value="C:cytosol"/>
    <property type="evidence" value="ECO:0007669"/>
    <property type="project" value="TreeGrafter"/>
</dbReference>
<name>A0A4R2GIZ0_9HYPH</name>
<dbReference type="PROSITE" id="PS51063">
    <property type="entry name" value="HTH_CRP_2"/>
    <property type="match status" value="1"/>
</dbReference>
<dbReference type="InterPro" id="IPR036390">
    <property type="entry name" value="WH_DNA-bd_sf"/>
</dbReference>
<evidence type="ECO:0000259" key="4">
    <source>
        <dbReference type="PROSITE" id="PS50042"/>
    </source>
</evidence>
<dbReference type="InterPro" id="IPR000595">
    <property type="entry name" value="cNMP-bd_dom"/>
</dbReference>
<evidence type="ECO:0000256" key="3">
    <source>
        <dbReference type="ARBA" id="ARBA00023163"/>
    </source>
</evidence>
<evidence type="ECO:0000256" key="1">
    <source>
        <dbReference type="ARBA" id="ARBA00023015"/>
    </source>
</evidence>
<proteinExistence type="predicted"/>
<evidence type="ECO:0000313" key="6">
    <source>
        <dbReference type="EMBL" id="TCO08655.1"/>
    </source>
</evidence>
<sequence length="253" mass="26748">MRNSDAGGGVGGAMRKPDRTLIADMEVFQGAGPEMLDAILADARVLRIERETAVFAEGEEAAAFFLLLDGHVRVVRTTPAGDQVIMRYIGAGQLIGIAQAIGQATYPASAIAAVDCVALAWPGSLWERFMARTPGFAAAACRTVGRRLQDTQAQLIDMATGQVEQRVARALCRLARQSGRQTGAGLEISFPLSRQDIAEMTGATLHSVSRLLAAWTAMGIIAGGRQRVTVTDFARLQARAGNHPPDAGGEHGP</sequence>
<dbReference type="GO" id="GO:0003700">
    <property type="term" value="F:DNA-binding transcription factor activity"/>
    <property type="evidence" value="ECO:0007669"/>
    <property type="project" value="TreeGrafter"/>
</dbReference>
<keyword evidence="7" id="KW-1185">Reference proteome</keyword>
<protein>
    <submittedName>
        <fullName evidence="6">CRP-like cAMP-binding protein</fullName>
    </submittedName>
</protein>
<dbReference type="PANTHER" id="PTHR24567">
    <property type="entry name" value="CRP FAMILY TRANSCRIPTIONAL REGULATORY PROTEIN"/>
    <property type="match status" value="1"/>
</dbReference>
<organism evidence="6 7">
    <name type="scientific">Camelimonas lactis</name>
    <dbReference type="NCBI Taxonomy" id="659006"/>
    <lineage>
        <taxon>Bacteria</taxon>
        <taxon>Pseudomonadati</taxon>
        <taxon>Pseudomonadota</taxon>
        <taxon>Alphaproteobacteria</taxon>
        <taxon>Hyphomicrobiales</taxon>
        <taxon>Chelatococcaceae</taxon>
        <taxon>Camelimonas</taxon>
    </lineage>
</organism>
<dbReference type="SMART" id="SM00100">
    <property type="entry name" value="cNMP"/>
    <property type="match status" value="1"/>
</dbReference>
<comment type="caution">
    <text evidence="6">The sequence shown here is derived from an EMBL/GenBank/DDBJ whole genome shotgun (WGS) entry which is preliminary data.</text>
</comment>